<name>A0A484ICN3_9ARCH</name>
<keyword evidence="11" id="KW-0326">Glycosidase</keyword>
<dbReference type="KEGG" id="nfn:NFRAN_2538"/>
<evidence type="ECO:0000256" key="5">
    <source>
        <dbReference type="ARBA" id="ARBA00023004"/>
    </source>
</evidence>
<keyword evidence="12" id="KW-1185">Reference proteome</keyword>
<dbReference type="InterPro" id="IPR036895">
    <property type="entry name" value="Uracil-DNA_glycosylase-like_sf"/>
</dbReference>
<feature type="domain" description="Uracil-DNA glycosylase-like" evidence="10">
    <location>
        <begin position="44"/>
        <end position="210"/>
    </location>
</feature>
<comment type="similarity">
    <text evidence="8">Belongs to the uracil-DNA glycosylase (UDG) superfamily. Type 5 (UDGb) family.</text>
</comment>
<dbReference type="Pfam" id="PF03167">
    <property type="entry name" value="UDG"/>
    <property type="match status" value="1"/>
</dbReference>
<dbReference type="Proteomes" id="UP000294299">
    <property type="component" value="Chromosome NFRAN"/>
</dbReference>
<keyword evidence="3" id="KW-0227">DNA damage</keyword>
<dbReference type="InterPro" id="IPR044147">
    <property type="entry name" value="UdgB-like"/>
</dbReference>
<evidence type="ECO:0000256" key="2">
    <source>
        <dbReference type="ARBA" id="ARBA00022723"/>
    </source>
</evidence>
<evidence type="ECO:0000256" key="8">
    <source>
        <dbReference type="ARBA" id="ARBA00023779"/>
    </source>
</evidence>
<dbReference type="InterPro" id="IPR005122">
    <property type="entry name" value="Uracil-DNA_glycosylase-like"/>
</dbReference>
<protein>
    <recommendedName>
        <fullName evidence="9">Type-5 uracil-DNA glycosylase</fullName>
    </recommendedName>
</protein>
<dbReference type="CDD" id="cd10031">
    <property type="entry name" value="UDG-F5_TTUDGB_like"/>
    <property type="match status" value="1"/>
</dbReference>
<dbReference type="PANTHER" id="PTHR33693">
    <property type="entry name" value="TYPE-5 URACIL-DNA GLYCOSYLASE"/>
    <property type="match status" value="1"/>
</dbReference>
<dbReference type="EMBL" id="LR216287">
    <property type="protein sequence ID" value="VFJ14860.1"/>
    <property type="molecule type" value="Genomic_DNA"/>
</dbReference>
<keyword evidence="7" id="KW-0234">DNA repair</keyword>
<organism evidence="11 12">
    <name type="scientific">Candidatus Nitrosocosmicus franklandianus</name>
    <dbReference type="NCBI Taxonomy" id="1798806"/>
    <lineage>
        <taxon>Archaea</taxon>
        <taxon>Nitrososphaerota</taxon>
        <taxon>Nitrososphaeria</taxon>
        <taxon>Nitrososphaerales</taxon>
        <taxon>Nitrososphaeraceae</taxon>
        <taxon>Candidatus Nitrosocosmicus</taxon>
    </lineage>
</organism>
<dbReference type="GO" id="GO:0046872">
    <property type="term" value="F:metal ion binding"/>
    <property type="evidence" value="ECO:0007669"/>
    <property type="project" value="UniProtKB-KW"/>
</dbReference>
<evidence type="ECO:0000259" key="10">
    <source>
        <dbReference type="SMART" id="SM00986"/>
    </source>
</evidence>
<sequence length="219" mass="24465">MFDDFVDKVIECRQCPRLIRYIDQVAQTKVKRFNKENYWAKPLPGFGDLNAALLIIGLAPAAHGGNRTGRIFTGDSSGDWLAKALYETGFANQETSISRNDGYNLTNAYVTAIVKCAPPKNIPTPIEIQNCCQHLKTEIELLGNHIKVIITLGKIAFDGYCKISGLKGLSFGHNLIYPISENKKLISSYHPSRRNTNTGTLTWDMWIDVFKSAQLLVKT</sequence>
<dbReference type="SMART" id="SM00986">
    <property type="entry name" value="UDG"/>
    <property type="match status" value="1"/>
</dbReference>
<evidence type="ECO:0000256" key="7">
    <source>
        <dbReference type="ARBA" id="ARBA00023204"/>
    </source>
</evidence>
<evidence type="ECO:0000256" key="3">
    <source>
        <dbReference type="ARBA" id="ARBA00022763"/>
    </source>
</evidence>
<evidence type="ECO:0000313" key="12">
    <source>
        <dbReference type="Proteomes" id="UP000294299"/>
    </source>
</evidence>
<accession>A0A484ICN3</accession>
<evidence type="ECO:0000256" key="9">
    <source>
        <dbReference type="ARBA" id="ARBA00023887"/>
    </source>
</evidence>
<dbReference type="Gene3D" id="3.40.470.10">
    <property type="entry name" value="Uracil-DNA glycosylase-like domain"/>
    <property type="match status" value="1"/>
</dbReference>
<dbReference type="InterPro" id="IPR051536">
    <property type="entry name" value="UDG_Type-4/5"/>
</dbReference>
<proteinExistence type="inferred from homology"/>
<dbReference type="GO" id="GO:0006284">
    <property type="term" value="P:base-excision repair"/>
    <property type="evidence" value="ECO:0007669"/>
    <property type="project" value="InterPro"/>
</dbReference>
<dbReference type="GO" id="GO:0051539">
    <property type="term" value="F:4 iron, 4 sulfur cluster binding"/>
    <property type="evidence" value="ECO:0007669"/>
    <property type="project" value="UniProtKB-KW"/>
</dbReference>
<reference evidence="11 12" key="1">
    <citation type="submission" date="2019-02" db="EMBL/GenBank/DDBJ databases">
        <authorList>
            <person name="Lehtovirta-Morley E L."/>
        </authorList>
    </citation>
    <scope>NUCLEOTIDE SEQUENCE [LARGE SCALE GENOMIC DNA]</scope>
    <source>
        <strain evidence="11">NFRAN1</strain>
    </source>
</reference>
<keyword evidence="2" id="KW-0479">Metal-binding</keyword>
<dbReference type="OrthoDB" id="8612at2157"/>
<evidence type="ECO:0000256" key="1">
    <source>
        <dbReference type="ARBA" id="ARBA00022485"/>
    </source>
</evidence>
<dbReference type="GO" id="GO:0033958">
    <property type="term" value="F:DNA-deoxyinosine glycosylase activity"/>
    <property type="evidence" value="ECO:0007669"/>
    <property type="project" value="InterPro"/>
</dbReference>
<dbReference type="AlphaFoldDB" id="A0A484ICN3"/>
<keyword evidence="6" id="KW-0411">Iron-sulfur</keyword>
<evidence type="ECO:0000256" key="4">
    <source>
        <dbReference type="ARBA" id="ARBA00022801"/>
    </source>
</evidence>
<dbReference type="PANTHER" id="PTHR33693:SF3">
    <property type="entry name" value="TYPE-5 URACIL-DNA GLYCOSYLASE"/>
    <property type="match status" value="1"/>
</dbReference>
<dbReference type="GeneID" id="39421713"/>
<dbReference type="RefSeq" id="WP_134484949.1">
    <property type="nucleotide sequence ID" value="NZ_LR216287.1"/>
</dbReference>
<keyword evidence="4 11" id="KW-0378">Hydrolase</keyword>
<evidence type="ECO:0000256" key="6">
    <source>
        <dbReference type="ARBA" id="ARBA00023014"/>
    </source>
</evidence>
<dbReference type="GO" id="GO:0004844">
    <property type="term" value="F:uracil DNA N-glycosylase activity"/>
    <property type="evidence" value="ECO:0007669"/>
    <property type="project" value="InterPro"/>
</dbReference>
<evidence type="ECO:0000313" key="11">
    <source>
        <dbReference type="EMBL" id="VFJ14860.1"/>
    </source>
</evidence>
<dbReference type="SUPFAM" id="SSF52141">
    <property type="entry name" value="Uracil-DNA glycosylase-like"/>
    <property type="match status" value="1"/>
</dbReference>
<gene>
    <name evidence="11" type="ORF">NFRAN_2538</name>
</gene>
<dbReference type="SMART" id="SM00987">
    <property type="entry name" value="UreE_C"/>
    <property type="match status" value="1"/>
</dbReference>
<keyword evidence="5" id="KW-0408">Iron</keyword>
<keyword evidence="1" id="KW-0004">4Fe-4S</keyword>